<comment type="caution">
    <text evidence="6">The sequence shown here is derived from an EMBL/GenBank/DDBJ whole genome shotgun (WGS) entry which is preliminary data.</text>
</comment>
<dbReference type="InterPro" id="IPR025166">
    <property type="entry name" value="Integrase_DNA_bind_dom"/>
</dbReference>
<dbReference type="InterPro" id="IPR013762">
    <property type="entry name" value="Integrase-like_cat_sf"/>
</dbReference>
<feature type="domain" description="Tyr recombinase" evidence="5">
    <location>
        <begin position="203"/>
        <end position="384"/>
    </location>
</feature>
<dbReference type="Proteomes" id="UP000025171">
    <property type="component" value="Unassembled WGS sequence"/>
</dbReference>
<dbReference type="SUPFAM" id="SSF56349">
    <property type="entry name" value="DNA breaking-rejoining enzymes"/>
    <property type="match status" value="1"/>
</dbReference>
<accession>A0A059FNJ8</accession>
<dbReference type="RefSeq" id="WP_035616403.1">
    <property type="nucleotide sequence ID" value="NZ_ARYK01000004.1"/>
</dbReference>
<dbReference type="PANTHER" id="PTHR30629">
    <property type="entry name" value="PROPHAGE INTEGRASE"/>
    <property type="match status" value="1"/>
</dbReference>
<dbReference type="Gene3D" id="1.10.150.130">
    <property type="match status" value="1"/>
</dbReference>
<dbReference type="InterPro" id="IPR002104">
    <property type="entry name" value="Integrase_catalytic"/>
</dbReference>
<dbReference type="InterPro" id="IPR010998">
    <property type="entry name" value="Integrase_recombinase_N"/>
</dbReference>
<dbReference type="InterPro" id="IPR053876">
    <property type="entry name" value="Phage_int_M"/>
</dbReference>
<sequence length="401" mass="45126">MPLTDTRLRQLKSDAKPYKVSDGGGLYVLVNANGSKLWRLKYRFNGKEKVLSFGSYPETTLARARERRSDAKTLLADGIDPAAHAKAEKEEDEALNEHTFALIAAELMEKLRKEGKAETTLHKKQWLLDKANDDFGSLPIRLLTPATVLETVRKVEALGNYESAKRLRSTIGQVCRYAVATARADNDPTYALRGALIAPKVTHMAAATTRDEFAEVVQAVWEYDGGAPSTRAALKLMALLYTRPGELRLALWEEFDLEAATWTIPASRTKMRREHVKHVAPLAVQILRDLRRETGSNYRVFPSSIARDKPISENTLNQALRRMGFEKDQHTSHGFRASASTLLNESGLWDKDAIEAELAHVGADQVRRAYHRALYWDERVKMAEWWASEIQQMLNGNRGLG</sequence>
<keyword evidence="7" id="KW-1185">Reference proteome</keyword>
<dbReference type="eggNOG" id="COG0582">
    <property type="taxonomic scope" value="Bacteria"/>
</dbReference>
<name>A0A059FNJ8_9PROT</name>
<dbReference type="Pfam" id="PF00589">
    <property type="entry name" value="Phage_integrase"/>
    <property type="match status" value="1"/>
</dbReference>
<dbReference type="CDD" id="cd00801">
    <property type="entry name" value="INT_P4_C"/>
    <property type="match status" value="1"/>
</dbReference>
<evidence type="ECO:0000256" key="2">
    <source>
        <dbReference type="ARBA" id="ARBA00022908"/>
    </source>
</evidence>
<dbReference type="InterPro" id="IPR050808">
    <property type="entry name" value="Phage_Integrase"/>
</dbReference>
<dbReference type="PATRIC" id="fig|1280950.3.peg.1841"/>
<evidence type="ECO:0000256" key="3">
    <source>
        <dbReference type="ARBA" id="ARBA00023125"/>
    </source>
</evidence>
<dbReference type="Pfam" id="PF22022">
    <property type="entry name" value="Phage_int_M"/>
    <property type="match status" value="1"/>
</dbReference>
<dbReference type="EMBL" id="ARYK01000004">
    <property type="protein sequence ID" value="KCZ92197.1"/>
    <property type="molecule type" value="Genomic_DNA"/>
</dbReference>
<evidence type="ECO:0000256" key="1">
    <source>
        <dbReference type="ARBA" id="ARBA00008857"/>
    </source>
</evidence>
<reference evidence="6 7" key="1">
    <citation type="journal article" date="2014" name="Antonie Van Leeuwenhoek">
        <title>Hyphomonas beringensis sp. nov. and Hyphomonas chukchiensis sp. nov., isolated from surface seawater of the Bering Sea and Chukchi Sea.</title>
        <authorList>
            <person name="Li C."/>
            <person name="Lai Q."/>
            <person name="Li G."/>
            <person name="Dong C."/>
            <person name="Wang J."/>
            <person name="Liao Y."/>
            <person name="Shao Z."/>
        </authorList>
    </citation>
    <scope>NUCLEOTIDE SEQUENCE [LARGE SCALE GENOMIC DNA]</scope>
    <source>
        <strain evidence="6 7">MHS-2</strain>
    </source>
</reference>
<dbReference type="PROSITE" id="PS51898">
    <property type="entry name" value="TYR_RECOMBINASE"/>
    <property type="match status" value="1"/>
</dbReference>
<dbReference type="Gene3D" id="3.30.160.390">
    <property type="entry name" value="Integrase, DNA-binding domain"/>
    <property type="match status" value="1"/>
</dbReference>
<organism evidence="6 7">
    <name type="scientific">Hyphomonas johnsonii MHS-2</name>
    <dbReference type="NCBI Taxonomy" id="1280950"/>
    <lineage>
        <taxon>Bacteria</taxon>
        <taxon>Pseudomonadati</taxon>
        <taxon>Pseudomonadota</taxon>
        <taxon>Alphaproteobacteria</taxon>
        <taxon>Hyphomonadales</taxon>
        <taxon>Hyphomonadaceae</taxon>
        <taxon>Hyphomonas</taxon>
    </lineage>
</organism>
<keyword evidence="2" id="KW-0229">DNA integration</keyword>
<evidence type="ECO:0000313" key="7">
    <source>
        <dbReference type="Proteomes" id="UP000025171"/>
    </source>
</evidence>
<dbReference type="PANTHER" id="PTHR30629:SF2">
    <property type="entry name" value="PROPHAGE INTEGRASE INTS-RELATED"/>
    <property type="match status" value="1"/>
</dbReference>
<protein>
    <submittedName>
        <fullName evidence="6">Phage integrase family site specific recombinase</fullName>
    </submittedName>
</protein>
<evidence type="ECO:0000259" key="5">
    <source>
        <dbReference type="PROSITE" id="PS51898"/>
    </source>
</evidence>
<keyword evidence="3" id="KW-0238">DNA-binding</keyword>
<dbReference type="GO" id="GO:0006310">
    <property type="term" value="P:DNA recombination"/>
    <property type="evidence" value="ECO:0007669"/>
    <property type="project" value="UniProtKB-KW"/>
</dbReference>
<comment type="similarity">
    <text evidence="1">Belongs to the 'phage' integrase family.</text>
</comment>
<dbReference type="OrthoDB" id="9795573at2"/>
<dbReference type="InterPro" id="IPR011010">
    <property type="entry name" value="DNA_brk_join_enz"/>
</dbReference>
<dbReference type="GO" id="GO:0003677">
    <property type="term" value="F:DNA binding"/>
    <property type="evidence" value="ECO:0007669"/>
    <property type="project" value="UniProtKB-KW"/>
</dbReference>
<dbReference type="STRING" id="1280950.HJO_09184"/>
<proteinExistence type="inferred from homology"/>
<evidence type="ECO:0000313" key="6">
    <source>
        <dbReference type="EMBL" id="KCZ92197.1"/>
    </source>
</evidence>
<dbReference type="GO" id="GO:0015074">
    <property type="term" value="P:DNA integration"/>
    <property type="evidence" value="ECO:0007669"/>
    <property type="project" value="UniProtKB-KW"/>
</dbReference>
<keyword evidence="4" id="KW-0233">DNA recombination</keyword>
<dbReference type="AlphaFoldDB" id="A0A059FNJ8"/>
<evidence type="ECO:0000256" key="4">
    <source>
        <dbReference type="ARBA" id="ARBA00023172"/>
    </source>
</evidence>
<gene>
    <name evidence="6" type="ORF">HJO_09184</name>
</gene>
<dbReference type="Pfam" id="PF13356">
    <property type="entry name" value="Arm-DNA-bind_3"/>
    <property type="match status" value="1"/>
</dbReference>
<dbReference type="Gene3D" id="1.10.443.10">
    <property type="entry name" value="Intergrase catalytic core"/>
    <property type="match status" value="1"/>
</dbReference>
<dbReference type="InterPro" id="IPR038488">
    <property type="entry name" value="Integrase_DNA-bd_sf"/>
</dbReference>